<evidence type="ECO:0000313" key="2">
    <source>
        <dbReference type="Proteomes" id="UP000433483"/>
    </source>
</evidence>
<dbReference type="PANTHER" id="PTHR46586:SF3">
    <property type="entry name" value="ANKYRIN REPEAT-CONTAINING PROTEIN"/>
    <property type="match status" value="1"/>
</dbReference>
<dbReference type="Gene3D" id="1.25.40.20">
    <property type="entry name" value="Ankyrin repeat-containing domain"/>
    <property type="match status" value="2"/>
</dbReference>
<protein>
    <recommendedName>
        <fullName evidence="3">Ankyrin repeat-containing domain</fullName>
    </recommendedName>
</protein>
<dbReference type="InterPro" id="IPR002110">
    <property type="entry name" value="Ankyrin_rpt"/>
</dbReference>
<accession>A0A6A3XFZ1</accession>
<dbReference type="EMBL" id="QXGB01000883">
    <property type="protein sequence ID" value="KAE9202007.1"/>
    <property type="molecule type" value="Genomic_DNA"/>
</dbReference>
<reference evidence="1 2" key="1">
    <citation type="submission" date="2018-08" db="EMBL/GenBank/DDBJ databases">
        <title>Genomic investigation of the strawberry pathogen Phytophthora fragariae indicates pathogenicity is determined by transcriptional variation in three key races.</title>
        <authorList>
            <person name="Adams T.M."/>
            <person name="Armitage A.D."/>
            <person name="Sobczyk M.K."/>
            <person name="Bates H.J."/>
            <person name="Dunwell J.M."/>
            <person name="Nellist C.F."/>
            <person name="Harrison R.J."/>
        </authorList>
    </citation>
    <scope>NUCLEOTIDE SEQUENCE [LARGE SCALE GENOMIC DNA]</scope>
    <source>
        <strain evidence="1 2">NOV-27</strain>
    </source>
</reference>
<keyword evidence="2" id="KW-1185">Reference proteome</keyword>
<evidence type="ECO:0008006" key="3">
    <source>
        <dbReference type="Google" id="ProtNLM"/>
    </source>
</evidence>
<name>A0A6A3XFZ1_9STRA</name>
<dbReference type="PANTHER" id="PTHR46586">
    <property type="entry name" value="ANKYRIN REPEAT-CONTAINING PROTEIN"/>
    <property type="match status" value="1"/>
</dbReference>
<gene>
    <name evidence="1" type="ORF">PF005_g14730</name>
</gene>
<dbReference type="InterPro" id="IPR036770">
    <property type="entry name" value="Ankyrin_rpt-contain_sf"/>
</dbReference>
<organism evidence="1 2">
    <name type="scientific">Phytophthora fragariae</name>
    <dbReference type="NCBI Taxonomy" id="53985"/>
    <lineage>
        <taxon>Eukaryota</taxon>
        <taxon>Sar</taxon>
        <taxon>Stramenopiles</taxon>
        <taxon>Oomycota</taxon>
        <taxon>Peronosporomycetes</taxon>
        <taxon>Peronosporales</taxon>
        <taxon>Peronosporaceae</taxon>
        <taxon>Phytophthora</taxon>
    </lineage>
</organism>
<sequence>MQPSPAPLAGAAVVCRSQLHLAALPHISEAISGFLDCTVHWSLPAACGFALELGALRLVQRVAAHEAVAVARARRTVATAQNPRISDKTLEISEAKRVLRQHEDQFFRQQQFTLAMARAAARGDMRVMQWLVQQFPGCYVTRAVEEAAKHGQLMVLQWLQSSSRAGHIRDDGGGLRVFWGAKELFYAGQNGRLDVVQWLQEHTHPAPTHMFFVTLEEAARNGDLPMVQWLCDVRGEWSPYAAVLAASGGHLHVLKWLRGNIFSSSPSASMDDAAANGHFEVLKWMQANGGKEGCTTDAMDQAAAHGHLDVVQWLHKHRSEGWNGHFAVLLFLRSERVEGCTAKAFVNATSADELEILQWLFEHYRSQFGHDRLQLFAVGKFYTLQWLKQESILEDLPESERHYD</sequence>
<proteinExistence type="predicted"/>
<dbReference type="Proteomes" id="UP000433483">
    <property type="component" value="Unassembled WGS sequence"/>
</dbReference>
<dbReference type="AlphaFoldDB" id="A0A6A3XFZ1"/>
<dbReference type="OrthoDB" id="543798at2759"/>
<comment type="caution">
    <text evidence="1">The sequence shown here is derived from an EMBL/GenBank/DDBJ whole genome shotgun (WGS) entry which is preliminary data.</text>
</comment>
<dbReference type="InterPro" id="IPR052050">
    <property type="entry name" value="SecEffector_AnkRepeat"/>
</dbReference>
<dbReference type="SUPFAM" id="SSF48403">
    <property type="entry name" value="Ankyrin repeat"/>
    <property type="match status" value="1"/>
</dbReference>
<evidence type="ECO:0000313" key="1">
    <source>
        <dbReference type="EMBL" id="KAE9202007.1"/>
    </source>
</evidence>
<dbReference type="Pfam" id="PF13637">
    <property type="entry name" value="Ank_4"/>
    <property type="match status" value="1"/>
</dbReference>